<dbReference type="InParanoid" id="S0ETH5"/>
<evidence type="ECO:0000313" key="2">
    <source>
        <dbReference type="Proteomes" id="UP000014227"/>
    </source>
</evidence>
<evidence type="ECO:0000313" key="1">
    <source>
        <dbReference type="EMBL" id="CCW34420.1"/>
    </source>
</evidence>
<gene>
    <name evidence="1" type="ORF">CCALI_00591</name>
</gene>
<name>S0ETH5_CHTCT</name>
<dbReference type="EMBL" id="HF951689">
    <property type="protein sequence ID" value="CCW34420.1"/>
    <property type="molecule type" value="Genomic_DNA"/>
</dbReference>
<keyword evidence="2" id="KW-1185">Reference proteome</keyword>
<accession>S0ETH5</accession>
<dbReference type="AlphaFoldDB" id="S0ETH5"/>
<proteinExistence type="predicted"/>
<sequence>MLLIHNPLSFDRGLFVLLQVLSQLLAVFGKALYF</sequence>
<reference evidence="2" key="1">
    <citation type="submission" date="2013-03" db="EMBL/GenBank/DDBJ databases">
        <title>Genome sequence of Chthonomonas calidirosea, the first sequenced genome from the Armatimonadetes phylum (formally candidate division OP10).</title>
        <authorList>
            <person name="Lee K.C.Y."/>
            <person name="Morgan X.C."/>
            <person name="Dunfield P.F."/>
            <person name="Tamas I."/>
            <person name="Houghton K.M."/>
            <person name="Vyssotski M."/>
            <person name="Ryan J.L.J."/>
            <person name="Lagutin K."/>
            <person name="McDonald I.R."/>
            <person name="Stott M.B."/>
        </authorList>
    </citation>
    <scope>NUCLEOTIDE SEQUENCE [LARGE SCALE GENOMIC DNA]</scope>
    <source>
        <strain evidence="2">DSM 23976 / ICMP 18418 / T49</strain>
    </source>
</reference>
<protein>
    <submittedName>
        <fullName evidence="1">Uncharacterized protein</fullName>
    </submittedName>
</protein>
<dbReference type="HOGENOM" id="CLU_3372855_0_0_0"/>
<organism evidence="1 2">
    <name type="scientific">Chthonomonas calidirosea (strain DSM 23976 / ICMP 18418 / T49)</name>
    <dbReference type="NCBI Taxonomy" id="1303518"/>
    <lineage>
        <taxon>Bacteria</taxon>
        <taxon>Bacillati</taxon>
        <taxon>Armatimonadota</taxon>
        <taxon>Chthonomonadia</taxon>
        <taxon>Chthonomonadales</taxon>
        <taxon>Chthonomonadaceae</taxon>
        <taxon>Chthonomonas</taxon>
    </lineage>
</organism>
<dbReference type="KEGG" id="ccz:CCALI_00591"/>
<dbReference type="Proteomes" id="UP000014227">
    <property type="component" value="Chromosome I"/>
</dbReference>